<comment type="caution">
    <text evidence="2">The sequence shown here is derived from an EMBL/GenBank/DDBJ whole genome shotgun (WGS) entry which is preliminary data.</text>
</comment>
<evidence type="ECO:0000256" key="1">
    <source>
        <dbReference type="SAM" id="Coils"/>
    </source>
</evidence>
<dbReference type="Proteomes" id="UP001242313">
    <property type="component" value="Unassembled WGS sequence"/>
</dbReference>
<gene>
    <name evidence="2" type="ORF">J2S25_004027</name>
</gene>
<accession>A0ABU0G1H7</accession>
<protein>
    <submittedName>
        <fullName evidence="2">Regulator of replication initiation timing</fullName>
    </submittedName>
</protein>
<feature type="coiled-coil region" evidence="1">
    <location>
        <begin position="2"/>
        <end position="57"/>
    </location>
</feature>
<evidence type="ECO:0000313" key="2">
    <source>
        <dbReference type="EMBL" id="MDQ0415795.1"/>
    </source>
</evidence>
<dbReference type="RefSeq" id="WP_307192697.1">
    <property type="nucleotide sequence ID" value="NZ_JAUSUN010000052.1"/>
</dbReference>
<dbReference type="EMBL" id="JAUSUN010000052">
    <property type="protein sequence ID" value="MDQ0415795.1"/>
    <property type="molecule type" value="Genomic_DNA"/>
</dbReference>
<keyword evidence="1" id="KW-0175">Coiled coil</keyword>
<keyword evidence="3" id="KW-1185">Reference proteome</keyword>
<name>A0ABU0G1H7_9BACI</name>
<reference evidence="2 3" key="1">
    <citation type="submission" date="2023-07" db="EMBL/GenBank/DDBJ databases">
        <title>Genomic Encyclopedia of Type Strains, Phase IV (KMG-IV): sequencing the most valuable type-strain genomes for metagenomic binning, comparative biology and taxonomic classification.</title>
        <authorList>
            <person name="Goeker M."/>
        </authorList>
    </citation>
    <scope>NUCLEOTIDE SEQUENCE [LARGE SCALE GENOMIC DNA]</scope>
    <source>
        <strain evidence="2 3">DSM 19598</strain>
    </source>
</reference>
<sequence>MNQLQEDTITVLSKENERLKRKYFFATKDNYQLNKWLKESLEENEKLDLEYKRLTKIIKRYDKGRI</sequence>
<organism evidence="2 3">
    <name type="scientific">Mesobacillus stamsii</name>
    <dbReference type="NCBI Taxonomy" id="225347"/>
    <lineage>
        <taxon>Bacteria</taxon>
        <taxon>Bacillati</taxon>
        <taxon>Bacillota</taxon>
        <taxon>Bacilli</taxon>
        <taxon>Bacillales</taxon>
        <taxon>Bacillaceae</taxon>
        <taxon>Mesobacillus</taxon>
    </lineage>
</organism>
<evidence type="ECO:0000313" key="3">
    <source>
        <dbReference type="Proteomes" id="UP001242313"/>
    </source>
</evidence>
<proteinExistence type="predicted"/>